<keyword evidence="2" id="KW-1185">Reference proteome</keyword>
<comment type="caution">
    <text evidence="1">The sequence shown here is derived from an EMBL/GenBank/DDBJ whole genome shotgun (WGS) entry which is preliminary data.</text>
</comment>
<evidence type="ECO:0000313" key="1">
    <source>
        <dbReference type="EMBL" id="KAI3702275.1"/>
    </source>
</evidence>
<proteinExistence type="predicted"/>
<dbReference type="Proteomes" id="UP001055879">
    <property type="component" value="Linkage Group LG09"/>
</dbReference>
<reference evidence="1 2" key="2">
    <citation type="journal article" date="2022" name="Mol. Ecol. Resour.">
        <title>The genomes of chicory, endive, great burdock and yacon provide insights into Asteraceae paleo-polyploidization history and plant inulin production.</title>
        <authorList>
            <person name="Fan W."/>
            <person name="Wang S."/>
            <person name="Wang H."/>
            <person name="Wang A."/>
            <person name="Jiang F."/>
            <person name="Liu H."/>
            <person name="Zhao H."/>
            <person name="Xu D."/>
            <person name="Zhang Y."/>
        </authorList>
    </citation>
    <scope>NUCLEOTIDE SEQUENCE [LARGE SCALE GENOMIC DNA]</scope>
    <source>
        <strain evidence="2">cv. Niubang</strain>
    </source>
</reference>
<organism evidence="1 2">
    <name type="scientific">Arctium lappa</name>
    <name type="common">Greater burdock</name>
    <name type="synonym">Lappa major</name>
    <dbReference type="NCBI Taxonomy" id="4217"/>
    <lineage>
        <taxon>Eukaryota</taxon>
        <taxon>Viridiplantae</taxon>
        <taxon>Streptophyta</taxon>
        <taxon>Embryophyta</taxon>
        <taxon>Tracheophyta</taxon>
        <taxon>Spermatophyta</taxon>
        <taxon>Magnoliopsida</taxon>
        <taxon>eudicotyledons</taxon>
        <taxon>Gunneridae</taxon>
        <taxon>Pentapetalae</taxon>
        <taxon>asterids</taxon>
        <taxon>campanulids</taxon>
        <taxon>Asterales</taxon>
        <taxon>Asteraceae</taxon>
        <taxon>Carduoideae</taxon>
        <taxon>Cardueae</taxon>
        <taxon>Arctiinae</taxon>
        <taxon>Arctium</taxon>
    </lineage>
</organism>
<sequence length="234" mass="25449">METVNPGNGEVKGDGQDGVGDSQEAKGVKDVCVDEVARVYQPMHDASNVNNPMTAPRVSIFERLTTDGGKGNEGRQYWDVTLIRKEVNFAEVVGRQQDSLLQFFPLEDKSQTKEQEQGMSNNVGKVNFVNEVRVGSQINGSQGPMHDFFKEPNVTLAESMKGDMMQINAPHEHMKNVSDVNNGKVMGEVCEKGENKGKPKEHVVGKGKEDGKGLEGSKGGSSTIPMANLIRSSI</sequence>
<reference evidence="2" key="1">
    <citation type="journal article" date="2022" name="Mol. Ecol. Resour.">
        <title>The genomes of chicory, endive, great burdock and yacon provide insights into Asteraceae palaeo-polyploidization history and plant inulin production.</title>
        <authorList>
            <person name="Fan W."/>
            <person name="Wang S."/>
            <person name="Wang H."/>
            <person name="Wang A."/>
            <person name="Jiang F."/>
            <person name="Liu H."/>
            <person name="Zhao H."/>
            <person name="Xu D."/>
            <person name="Zhang Y."/>
        </authorList>
    </citation>
    <scope>NUCLEOTIDE SEQUENCE [LARGE SCALE GENOMIC DNA]</scope>
    <source>
        <strain evidence="2">cv. Niubang</strain>
    </source>
</reference>
<accession>A0ACB8ZX93</accession>
<gene>
    <name evidence="1" type="ORF">L6452_28008</name>
</gene>
<protein>
    <submittedName>
        <fullName evidence="1">Uncharacterized protein</fullName>
    </submittedName>
</protein>
<name>A0ACB8ZX93_ARCLA</name>
<evidence type="ECO:0000313" key="2">
    <source>
        <dbReference type="Proteomes" id="UP001055879"/>
    </source>
</evidence>
<dbReference type="EMBL" id="CM042055">
    <property type="protein sequence ID" value="KAI3702275.1"/>
    <property type="molecule type" value="Genomic_DNA"/>
</dbReference>